<dbReference type="STRING" id="930992.A0A0D0BJC4"/>
<dbReference type="InterPro" id="IPR029058">
    <property type="entry name" value="AB_hydrolase_fold"/>
</dbReference>
<keyword evidence="2" id="KW-1185">Reference proteome</keyword>
<accession>A0A0D0BJC4</accession>
<dbReference type="Gene3D" id="3.40.50.1820">
    <property type="entry name" value="alpha/beta hydrolase"/>
    <property type="match status" value="1"/>
</dbReference>
<evidence type="ECO:0000313" key="1">
    <source>
        <dbReference type="EMBL" id="KIK43353.1"/>
    </source>
</evidence>
<dbReference type="Proteomes" id="UP000054485">
    <property type="component" value="Unassembled WGS sequence"/>
</dbReference>
<protein>
    <submittedName>
        <fullName evidence="1">Uncharacterized protein</fullName>
    </submittedName>
</protein>
<proteinExistence type="predicted"/>
<organism evidence="1 2">
    <name type="scientific">Suillus luteus UH-Slu-Lm8-n1</name>
    <dbReference type="NCBI Taxonomy" id="930992"/>
    <lineage>
        <taxon>Eukaryota</taxon>
        <taxon>Fungi</taxon>
        <taxon>Dikarya</taxon>
        <taxon>Basidiomycota</taxon>
        <taxon>Agaricomycotina</taxon>
        <taxon>Agaricomycetes</taxon>
        <taxon>Agaricomycetidae</taxon>
        <taxon>Boletales</taxon>
        <taxon>Suillineae</taxon>
        <taxon>Suillaceae</taxon>
        <taxon>Suillus</taxon>
    </lineage>
</organism>
<dbReference type="SUPFAM" id="SSF53474">
    <property type="entry name" value="alpha/beta-Hydrolases"/>
    <property type="match status" value="1"/>
</dbReference>
<gene>
    <name evidence="1" type="ORF">CY34DRAFT_717618</name>
</gene>
<sequence>MQMVSVCLHGPVVLSLLKYLPKTRPTSVVIIDSYVEMTAEQMTVRRAKASADARVNPHPTVEDYMEANPLWTREDAVWRVLGTQIAGVGNYDHHLDGNVPWSFSHLLADRPDVAALTFLVADPRLNGVLKLEAVVNIKDVRVVIVPNASHWIQYEFPEVIVEEALRNVEE</sequence>
<dbReference type="HOGENOM" id="CLU_1571686_0_0_1"/>
<name>A0A0D0BJC4_9AGAM</name>
<dbReference type="EMBL" id="KN835215">
    <property type="protein sequence ID" value="KIK43353.1"/>
    <property type="molecule type" value="Genomic_DNA"/>
</dbReference>
<reference evidence="2" key="2">
    <citation type="submission" date="2015-01" db="EMBL/GenBank/DDBJ databases">
        <title>Evolutionary Origins and Diversification of the Mycorrhizal Mutualists.</title>
        <authorList>
            <consortium name="DOE Joint Genome Institute"/>
            <consortium name="Mycorrhizal Genomics Consortium"/>
            <person name="Kohler A."/>
            <person name="Kuo A."/>
            <person name="Nagy L.G."/>
            <person name="Floudas D."/>
            <person name="Copeland A."/>
            <person name="Barry K.W."/>
            <person name="Cichocki N."/>
            <person name="Veneault-Fourrey C."/>
            <person name="LaButti K."/>
            <person name="Lindquist E.A."/>
            <person name="Lipzen A."/>
            <person name="Lundell T."/>
            <person name="Morin E."/>
            <person name="Murat C."/>
            <person name="Riley R."/>
            <person name="Ohm R."/>
            <person name="Sun H."/>
            <person name="Tunlid A."/>
            <person name="Henrissat B."/>
            <person name="Grigoriev I.V."/>
            <person name="Hibbett D.S."/>
            <person name="Martin F."/>
        </authorList>
    </citation>
    <scope>NUCLEOTIDE SEQUENCE [LARGE SCALE GENOMIC DNA]</scope>
    <source>
        <strain evidence="2">UH-Slu-Lm8-n1</strain>
    </source>
</reference>
<dbReference type="InParanoid" id="A0A0D0BJC4"/>
<dbReference type="AlphaFoldDB" id="A0A0D0BJC4"/>
<reference evidence="1 2" key="1">
    <citation type="submission" date="2014-04" db="EMBL/GenBank/DDBJ databases">
        <authorList>
            <consortium name="DOE Joint Genome Institute"/>
            <person name="Kuo A."/>
            <person name="Ruytinx J."/>
            <person name="Rineau F."/>
            <person name="Colpaert J."/>
            <person name="Kohler A."/>
            <person name="Nagy L.G."/>
            <person name="Floudas D."/>
            <person name="Copeland A."/>
            <person name="Barry K.W."/>
            <person name="Cichocki N."/>
            <person name="Veneault-Fourrey C."/>
            <person name="LaButti K."/>
            <person name="Lindquist E.A."/>
            <person name="Lipzen A."/>
            <person name="Lundell T."/>
            <person name="Morin E."/>
            <person name="Murat C."/>
            <person name="Sun H."/>
            <person name="Tunlid A."/>
            <person name="Henrissat B."/>
            <person name="Grigoriev I.V."/>
            <person name="Hibbett D.S."/>
            <person name="Martin F."/>
            <person name="Nordberg H.P."/>
            <person name="Cantor M.N."/>
            <person name="Hua S.X."/>
        </authorList>
    </citation>
    <scope>NUCLEOTIDE SEQUENCE [LARGE SCALE GENOMIC DNA]</scope>
    <source>
        <strain evidence="1 2">UH-Slu-Lm8-n1</strain>
    </source>
</reference>
<evidence type="ECO:0000313" key="2">
    <source>
        <dbReference type="Proteomes" id="UP000054485"/>
    </source>
</evidence>
<dbReference type="OrthoDB" id="10249433at2759"/>